<proteinExistence type="predicted"/>
<organism evidence="1 2">
    <name type="scientific">Candidatus Pantoea soli</name>
    <dbReference type="NCBI Taxonomy" id="3098669"/>
    <lineage>
        <taxon>Bacteria</taxon>
        <taxon>Pseudomonadati</taxon>
        <taxon>Pseudomonadota</taxon>
        <taxon>Gammaproteobacteria</taxon>
        <taxon>Enterobacterales</taxon>
        <taxon>Erwiniaceae</taxon>
        <taxon>Pantoea</taxon>
    </lineage>
</organism>
<accession>A0A518XJL0</accession>
<dbReference type="AlphaFoldDB" id="A0A518XJL0"/>
<dbReference type="EMBL" id="CP032704">
    <property type="protein sequence ID" value="QDY44372.1"/>
    <property type="molecule type" value="Genomic_DNA"/>
</dbReference>
<geneLocation type="plasmid" evidence="1 2">
    <name>unnamed2</name>
</geneLocation>
<evidence type="ECO:0000313" key="1">
    <source>
        <dbReference type="EMBL" id="QDY44372.1"/>
    </source>
</evidence>
<keyword evidence="2" id="KW-1185">Reference proteome</keyword>
<gene>
    <name evidence="1" type="ORF">D8B20_20860</name>
</gene>
<name>A0A518XJL0_9GAMM</name>
<protein>
    <submittedName>
        <fullName evidence="1">Uncharacterized protein</fullName>
    </submittedName>
</protein>
<dbReference type="KEGG" id="pdis:D8B20_20860"/>
<evidence type="ECO:0000313" key="2">
    <source>
        <dbReference type="Proteomes" id="UP000319411"/>
    </source>
</evidence>
<dbReference type="Proteomes" id="UP000319411">
    <property type="component" value="Plasmid unnamed2"/>
</dbReference>
<sequence>MIQPPKQVLLRFCLRQLTCSPLINIPIAVKKRDSKLRSMNALARIDRTINAEIDILQFWM</sequence>
<reference evidence="1 2" key="1">
    <citation type="submission" date="2018-10" db="EMBL/GenBank/DDBJ databases">
        <title>Genome Sequencing of Pantoea dispersa DSM 32899.</title>
        <authorList>
            <person name="Nawrath M."/>
            <person name="Ottenheim C."/>
            <person name="Wilm A."/>
            <person name="Zimmermann W."/>
            <person name="Wu J.C."/>
        </authorList>
    </citation>
    <scope>NUCLEOTIDE SEQUENCE [LARGE SCALE GENOMIC DNA]</scope>
    <source>
        <strain evidence="1 2">DSM 32899</strain>
        <plasmid evidence="1 2">unnamed2</plasmid>
    </source>
</reference>
<keyword evidence="1" id="KW-0614">Plasmid</keyword>